<evidence type="ECO:0000313" key="2">
    <source>
        <dbReference type="Proteomes" id="UP000603865"/>
    </source>
</evidence>
<accession>A0A918C7Y4</accession>
<dbReference type="AlphaFoldDB" id="A0A918C7Y4"/>
<protein>
    <submittedName>
        <fullName evidence="1">Uncharacterized protein</fullName>
    </submittedName>
</protein>
<dbReference type="EMBL" id="BMQL01000013">
    <property type="protein sequence ID" value="GGR11374.1"/>
    <property type="molecule type" value="Genomic_DNA"/>
</dbReference>
<keyword evidence="2" id="KW-1185">Reference proteome</keyword>
<reference evidence="1" key="1">
    <citation type="journal article" date="2014" name="Int. J. Syst. Evol. Microbiol.">
        <title>Complete genome sequence of Corynebacterium casei LMG S-19264T (=DSM 44701T), isolated from a smear-ripened cheese.</title>
        <authorList>
            <consortium name="US DOE Joint Genome Institute (JGI-PGF)"/>
            <person name="Walter F."/>
            <person name="Albersmeier A."/>
            <person name="Kalinowski J."/>
            <person name="Ruckert C."/>
        </authorList>
    </citation>
    <scope>NUCLEOTIDE SEQUENCE</scope>
    <source>
        <strain evidence="1">JCM 31311</strain>
    </source>
</reference>
<proteinExistence type="predicted"/>
<sequence length="128" mass="13789">MNPYQLIIGGVTLDPTVPLEAVRRTGGGRQVKERVSITGKIIRSQGNKTARRVQVTSPSPSWALLASQVSALRALADSGAPFSVTFGSAFETSGTFTNCWFDGDAVFEPTPALDYVNYSFTIYLPQEA</sequence>
<name>A0A918C7Y4_9DEIO</name>
<gene>
    <name evidence="1" type="ORF">GCM10008957_25150</name>
</gene>
<evidence type="ECO:0000313" key="1">
    <source>
        <dbReference type="EMBL" id="GGR11374.1"/>
    </source>
</evidence>
<dbReference type="Proteomes" id="UP000603865">
    <property type="component" value="Unassembled WGS sequence"/>
</dbReference>
<organism evidence="1 2">
    <name type="scientific">Deinococcus ruber</name>
    <dbReference type="NCBI Taxonomy" id="1848197"/>
    <lineage>
        <taxon>Bacteria</taxon>
        <taxon>Thermotogati</taxon>
        <taxon>Deinococcota</taxon>
        <taxon>Deinococci</taxon>
        <taxon>Deinococcales</taxon>
        <taxon>Deinococcaceae</taxon>
        <taxon>Deinococcus</taxon>
    </lineage>
</organism>
<reference evidence="1" key="2">
    <citation type="submission" date="2020-09" db="EMBL/GenBank/DDBJ databases">
        <authorList>
            <person name="Sun Q."/>
            <person name="Ohkuma M."/>
        </authorList>
    </citation>
    <scope>NUCLEOTIDE SEQUENCE</scope>
    <source>
        <strain evidence="1">JCM 31311</strain>
    </source>
</reference>
<comment type="caution">
    <text evidence="1">The sequence shown here is derived from an EMBL/GenBank/DDBJ whole genome shotgun (WGS) entry which is preliminary data.</text>
</comment>
<dbReference type="RefSeq" id="WP_189090860.1">
    <property type="nucleotide sequence ID" value="NZ_BMQL01000013.1"/>
</dbReference>